<sequence length="117" mass="12792">MYWYLFILTIYFSNTVAQLTVLQDSTTSVSLGGNIRLICRWSTGSVTGNNWPHWVYQSPGSVPKGVVGSDSTSNHNAKPSWTSDRFTGSIAEGAAVLSINNLQAEDSGDYYCCLWTG</sequence>
<gene>
    <name evidence="3" type="ORF">GDO81_002205</name>
</gene>
<dbReference type="AlphaFoldDB" id="A0AAV7DKR4"/>
<organism evidence="3 4">
    <name type="scientific">Engystomops pustulosus</name>
    <name type="common">Tungara frog</name>
    <name type="synonym">Physalaemus pustulosus</name>
    <dbReference type="NCBI Taxonomy" id="76066"/>
    <lineage>
        <taxon>Eukaryota</taxon>
        <taxon>Metazoa</taxon>
        <taxon>Chordata</taxon>
        <taxon>Craniata</taxon>
        <taxon>Vertebrata</taxon>
        <taxon>Euteleostomi</taxon>
        <taxon>Amphibia</taxon>
        <taxon>Batrachia</taxon>
        <taxon>Anura</taxon>
        <taxon>Neobatrachia</taxon>
        <taxon>Hyloidea</taxon>
        <taxon>Leptodactylidae</taxon>
        <taxon>Leiuperinae</taxon>
        <taxon>Engystomops</taxon>
    </lineage>
</organism>
<dbReference type="InterPro" id="IPR013783">
    <property type="entry name" value="Ig-like_fold"/>
</dbReference>
<feature type="signal peptide" evidence="1">
    <location>
        <begin position="1"/>
        <end position="17"/>
    </location>
</feature>
<dbReference type="SUPFAM" id="SSF48726">
    <property type="entry name" value="Immunoglobulin"/>
    <property type="match status" value="1"/>
</dbReference>
<keyword evidence="4" id="KW-1185">Reference proteome</keyword>
<dbReference type="PANTHER" id="PTHR23267">
    <property type="entry name" value="IMMUNOGLOBULIN LIGHT CHAIN"/>
    <property type="match status" value="1"/>
</dbReference>
<evidence type="ECO:0000259" key="2">
    <source>
        <dbReference type="PROSITE" id="PS50835"/>
    </source>
</evidence>
<dbReference type="Proteomes" id="UP000824782">
    <property type="component" value="Unassembled WGS sequence"/>
</dbReference>
<feature type="domain" description="Ig-like" evidence="2">
    <location>
        <begin position="17"/>
        <end position="117"/>
    </location>
</feature>
<dbReference type="InterPro" id="IPR007110">
    <property type="entry name" value="Ig-like_dom"/>
</dbReference>
<accession>A0AAV7DKR4</accession>
<dbReference type="SMART" id="SM00406">
    <property type="entry name" value="IGv"/>
    <property type="match status" value="1"/>
</dbReference>
<evidence type="ECO:0000313" key="4">
    <source>
        <dbReference type="Proteomes" id="UP000824782"/>
    </source>
</evidence>
<feature type="non-terminal residue" evidence="3">
    <location>
        <position position="117"/>
    </location>
</feature>
<protein>
    <recommendedName>
        <fullName evidence="2">Ig-like domain-containing protein</fullName>
    </recommendedName>
</protein>
<dbReference type="Gene3D" id="2.60.40.10">
    <property type="entry name" value="Immunoglobulins"/>
    <property type="match status" value="1"/>
</dbReference>
<dbReference type="InterPro" id="IPR036179">
    <property type="entry name" value="Ig-like_dom_sf"/>
</dbReference>
<evidence type="ECO:0000256" key="1">
    <source>
        <dbReference type="SAM" id="SignalP"/>
    </source>
</evidence>
<evidence type="ECO:0000313" key="3">
    <source>
        <dbReference type="EMBL" id="KAG8597226.1"/>
    </source>
</evidence>
<comment type="caution">
    <text evidence="3">The sequence shown here is derived from an EMBL/GenBank/DDBJ whole genome shotgun (WGS) entry which is preliminary data.</text>
</comment>
<proteinExistence type="predicted"/>
<dbReference type="InterPro" id="IPR013106">
    <property type="entry name" value="Ig_V-set"/>
</dbReference>
<feature type="chain" id="PRO_5043865795" description="Ig-like domain-containing protein" evidence="1">
    <location>
        <begin position="18"/>
        <end position="117"/>
    </location>
</feature>
<name>A0AAV7DKR4_ENGPU</name>
<dbReference type="Pfam" id="PF07686">
    <property type="entry name" value="V-set"/>
    <property type="match status" value="1"/>
</dbReference>
<keyword evidence="1" id="KW-0732">Signal</keyword>
<reference evidence="3" key="1">
    <citation type="thesis" date="2020" institute="ProQuest LLC" country="789 East Eisenhower Parkway, Ann Arbor, MI, USA">
        <title>Comparative Genomics and Chromosome Evolution.</title>
        <authorList>
            <person name="Mudd A.B."/>
        </authorList>
    </citation>
    <scope>NUCLEOTIDE SEQUENCE</scope>
    <source>
        <strain evidence="3">237g6f4</strain>
        <tissue evidence="3">Blood</tissue>
    </source>
</reference>
<dbReference type="InterPro" id="IPR050150">
    <property type="entry name" value="IgV_Light_Chain"/>
</dbReference>
<dbReference type="EMBL" id="WNYA01000001">
    <property type="protein sequence ID" value="KAG8597226.1"/>
    <property type="molecule type" value="Genomic_DNA"/>
</dbReference>
<dbReference type="PROSITE" id="PS50835">
    <property type="entry name" value="IG_LIKE"/>
    <property type="match status" value="1"/>
</dbReference>